<protein>
    <submittedName>
        <fullName evidence="1">Uncharacterized protein</fullName>
    </submittedName>
</protein>
<evidence type="ECO:0000313" key="2">
    <source>
        <dbReference type="Proteomes" id="UP001152798"/>
    </source>
</evidence>
<reference evidence="1" key="1">
    <citation type="submission" date="2022-01" db="EMBL/GenBank/DDBJ databases">
        <authorList>
            <person name="King R."/>
        </authorList>
    </citation>
    <scope>NUCLEOTIDE SEQUENCE</scope>
</reference>
<proteinExistence type="predicted"/>
<dbReference type="Proteomes" id="UP001152798">
    <property type="component" value="Chromosome 2"/>
</dbReference>
<evidence type="ECO:0000313" key="1">
    <source>
        <dbReference type="EMBL" id="CAH1393055.1"/>
    </source>
</evidence>
<keyword evidence="2" id="KW-1185">Reference proteome</keyword>
<gene>
    <name evidence="1" type="ORF">NEZAVI_LOCUS3776</name>
</gene>
<accession>A0A9P0EAS2</accession>
<sequence length="90" mass="10202">MRLETIAFGPVYEIVLWSCPIDIPGEGYLARGAIKPLAVSRYEWQCVNGSDRCRRLGPSTQAYVHQLISLSTIPRWLYPSKTARSGNKYK</sequence>
<dbReference type="AlphaFoldDB" id="A0A9P0EAS2"/>
<dbReference type="EMBL" id="OV725078">
    <property type="protein sequence ID" value="CAH1393055.1"/>
    <property type="molecule type" value="Genomic_DNA"/>
</dbReference>
<name>A0A9P0EAS2_NEZVI</name>
<organism evidence="1 2">
    <name type="scientific">Nezara viridula</name>
    <name type="common">Southern green stink bug</name>
    <name type="synonym">Cimex viridulus</name>
    <dbReference type="NCBI Taxonomy" id="85310"/>
    <lineage>
        <taxon>Eukaryota</taxon>
        <taxon>Metazoa</taxon>
        <taxon>Ecdysozoa</taxon>
        <taxon>Arthropoda</taxon>
        <taxon>Hexapoda</taxon>
        <taxon>Insecta</taxon>
        <taxon>Pterygota</taxon>
        <taxon>Neoptera</taxon>
        <taxon>Paraneoptera</taxon>
        <taxon>Hemiptera</taxon>
        <taxon>Heteroptera</taxon>
        <taxon>Panheteroptera</taxon>
        <taxon>Pentatomomorpha</taxon>
        <taxon>Pentatomoidea</taxon>
        <taxon>Pentatomidae</taxon>
        <taxon>Pentatominae</taxon>
        <taxon>Nezara</taxon>
    </lineage>
</organism>